<dbReference type="EC" id="1.3.5.2" evidence="6"/>
<dbReference type="InterPro" id="IPR050074">
    <property type="entry name" value="DHO_dehydrogenase"/>
</dbReference>
<name>A0A381NJY9_9ZZZZ</name>
<keyword evidence="8" id="KW-0288">FMN</keyword>
<dbReference type="NCBIfam" id="TIGR01036">
    <property type="entry name" value="pyrD_sub2"/>
    <property type="match status" value="1"/>
</dbReference>
<dbReference type="PROSITE" id="PS00911">
    <property type="entry name" value="DHODEHASE_1"/>
    <property type="match status" value="1"/>
</dbReference>
<comment type="cofactor">
    <cofactor evidence="1">
        <name>FMN</name>
        <dbReference type="ChEBI" id="CHEBI:58210"/>
    </cofactor>
</comment>
<evidence type="ECO:0000256" key="6">
    <source>
        <dbReference type="ARBA" id="ARBA00012791"/>
    </source>
</evidence>
<evidence type="ECO:0000256" key="10">
    <source>
        <dbReference type="ARBA" id="ARBA00023002"/>
    </source>
</evidence>
<comment type="catalytic activity">
    <reaction evidence="12">
        <text>(S)-dihydroorotate + a quinone = orotate + a quinol</text>
        <dbReference type="Rhea" id="RHEA:30187"/>
        <dbReference type="ChEBI" id="CHEBI:24646"/>
        <dbReference type="ChEBI" id="CHEBI:30839"/>
        <dbReference type="ChEBI" id="CHEBI:30864"/>
        <dbReference type="ChEBI" id="CHEBI:132124"/>
        <dbReference type="EC" id="1.3.5.2"/>
    </reaction>
</comment>
<evidence type="ECO:0000256" key="11">
    <source>
        <dbReference type="ARBA" id="ARBA00023136"/>
    </source>
</evidence>
<sequence length="350" mass="38893">MFLYNLIKFFLFLLDPEISHRITIFLLRFSLKKNNKEFANLKNIVFGLRFNNPVGIAAGFDKNAEIYKQLFHLGFGFVEVGTVTPQPQSGNPKPRVFRLKKEEAIINSLGFNSEGFEAIKIRLPSKRDIDQIVGVNIGANKESENFIEDYKKGIENFSNCASYITVNISSPNTPGLRDLQLIENLNDLIKNINDVIEKNHNDARPPILLKIAPDMEEEDIKSLCSVVLSKGIDGIIISNTTLDRSKLNLNEDISGGLSGAPLFELSTYKLNLVYRLTKGSIPLIGVGGIDSAEKAYEKIRNGATLVQLYTGLVYNGPELVANIKEGLSDLLERDGFENISNAVGIDVKIK</sequence>
<dbReference type="GO" id="GO:0044205">
    <property type="term" value="P:'de novo' UMP biosynthetic process"/>
    <property type="evidence" value="ECO:0007669"/>
    <property type="project" value="UniProtKB-UniPathway"/>
</dbReference>
<dbReference type="InterPro" id="IPR005719">
    <property type="entry name" value="Dihydroorotate_DH_2"/>
</dbReference>
<evidence type="ECO:0000256" key="7">
    <source>
        <dbReference type="ARBA" id="ARBA00022630"/>
    </source>
</evidence>
<dbReference type="Pfam" id="PF01180">
    <property type="entry name" value="DHO_dh"/>
    <property type="match status" value="1"/>
</dbReference>
<dbReference type="EMBL" id="UINC01000388">
    <property type="protein sequence ID" value="SUZ54434.1"/>
    <property type="molecule type" value="Genomic_DNA"/>
</dbReference>
<evidence type="ECO:0000256" key="12">
    <source>
        <dbReference type="ARBA" id="ARBA00048639"/>
    </source>
</evidence>
<dbReference type="UniPathway" id="UPA00070">
    <property type="reaction ID" value="UER00946"/>
</dbReference>
<evidence type="ECO:0000256" key="3">
    <source>
        <dbReference type="ARBA" id="ARBA00004370"/>
    </source>
</evidence>
<comment type="subcellular location">
    <subcellularLocation>
        <location evidence="3">Membrane</location>
    </subcellularLocation>
</comment>
<proteinExistence type="inferred from homology"/>
<dbReference type="Gene3D" id="3.20.20.70">
    <property type="entry name" value="Aldolase class I"/>
    <property type="match status" value="1"/>
</dbReference>
<keyword evidence="10" id="KW-0560">Oxidoreductase</keyword>
<accession>A0A381NJY9</accession>
<evidence type="ECO:0000256" key="4">
    <source>
        <dbReference type="ARBA" id="ARBA00005161"/>
    </source>
</evidence>
<dbReference type="GO" id="GO:0006207">
    <property type="term" value="P:'de novo' pyrimidine nucleobase biosynthetic process"/>
    <property type="evidence" value="ECO:0007669"/>
    <property type="project" value="InterPro"/>
</dbReference>
<organism evidence="14">
    <name type="scientific">marine metagenome</name>
    <dbReference type="NCBI Taxonomy" id="408172"/>
    <lineage>
        <taxon>unclassified sequences</taxon>
        <taxon>metagenomes</taxon>
        <taxon>ecological metagenomes</taxon>
    </lineage>
</organism>
<evidence type="ECO:0000256" key="1">
    <source>
        <dbReference type="ARBA" id="ARBA00001917"/>
    </source>
</evidence>
<evidence type="ECO:0000256" key="9">
    <source>
        <dbReference type="ARBA" id="ARBA00022975"/>
    </source>
</evidence>
<dbReference type="GO" id="GO:0106430">
    <property type="term" value="F:dihydroorotate dehydrogenase (quinone) activity"/>
    <property type="evidence" value="ECO:0007669"/>
    <property type="project" value="UniProtKB-EC"/>
</dbReference>
<dbReference type="GO" id="GO:0005737">
    <property type="term" value="C:cytoplasm"/>
    <property type="evidence" value="ECO:0007669"/>
    <property type="project" value="InterPro"/>
</dbReference>
<dbReference type="PIRSF" id="PIRSF000164">
    <property type="entry name" value="DHO_oxidase"/>
    <property type="match status" value="1"/>
</dbReference>
<dbReference type="NCBIfam" id="NF003645">
    <property type="entry name" value="PRK05286.1-2"/>
    <property type="match status" value="1"/>
</dbReference>
<dbReference type="AlphaFoldDB" id="A0A381NJY9"/>
<comment type="similarity">
    <text evidence="5">Belongs to the dihydroorotate dehydrogenase family. Type 2 subfamily.</text>
</comment>
<dbReference type="NCBIfam" id="NF003652">
    <property type="entry name" value="PRK05286.2-5"/>
    <property type="match status" value="1"/>
</dbReference>
<dbReference type="PANTHER" id="PTHR48109">
    <property type="entry name" value="DIHYDROOROTATE DEHYDROGENASE (QUINONE), MITOCHONDRIAL-RELATED"/>
    <property type="match status" value="1"/>
</dbReference>
<keyword evidence="11" id="KW-0472">Membrane</keyword>
<feature type="domain" description="Dihydroorotate dehydrogenase catalytic" evidence="13">
    <location>
        <begin position="41"/>
        <end position="331"/>
    </location>
</feature>
<dbReference type="GO" id="GO:0016020">
    <property type="term" value="C:membrane"/>
    <property type="evidence" value="ECO:0007669"/>
    <property type="project" value="UniProtKB-SubCell"/>
</dbReference>
<comment type="function">
    <text evidence="2">Catalyzes the conversion of dihydroorotate to orotate with quinone as electron acceptor.</text>
</comment>
<dbReference type="InterPro" id="IPR001295">
    <property type="entry name" value="Dihydroorotate_DH_CS"/>
</dbReference>
<evidence type="ECO:0000259" key="13">
    <source>
        <dbReference type="Pfam" id="PF01180"/>
    </source>
</evidence>
<gene>
    <name evidence="14" type="ORF">METZ01_LOCUS7288</name>
</gene>
<dbReference type="InterPro" id="IPR013785">
    <property type="entry name" value="Aldolase_TIM"/>
</dbReference>
<comment type="pathway">
    <text evidence="4">Pyrimidine metabolism; UMP biosynthesis via de novo pathway; orotate from (S)-dihydroorotate (quinone route): step 1/1.</text>
</comment>
<evidence type="ECO:0000256" key="5">
    <source>
        <dbReference type="ARBA" id="ARBA00005359"/>
    </source>
</evidence>
<dbReference type="SUPFAM" id="SSF51395">
    <property type="entry name" value="FMN-linked oxidoreductases"/>
    <property type="match status" value="1"/>
</dbReference>
<dbReference type="PANTHER" id="PTHR48109:SF4">
    <property type="entry name" value="DIHYDROOROTATE DEHYDROGENASE (QUINONE), MITOCHONDRIAL"/>
    <property type="match status" value="1"/>
</dbReference>
<evidence type="ECO:0000313" key="14">
    <source>
        <dbReference type="EMBL" id="SUZ54434.1"/>
    </source>
</evidence>
<dbReference type="InterPro" id="IPR012135">
    <property type="entry name" value="Dihydroorotate_DH_1_2"/>
</dbReference>
<evidence type="ECO:0000256" key="8">
    <source>
        <dbReference type="ARBA" id="ARBA00022643"/>
    </source>
</evidence>
<keyword evidence="7" id="KW-0285">Flavoprotein</keyword>
<protein>
    <recommendedName>
        <fullName evidence="6">dihydroorotate dehydrogenase (quinone)</fullName>
        <ecNumber evidence="6">1.3.5.2</ecNumber>
    </recommendedName>
</protein>
<evidence type="ECO:0000256" key="2">
    <source>
        <dbReference type="ARBA" id="ARBA00003125"/>
    </source>
</evidence>
<dbReference type="InterPro" id="IPR005720">
    <property type="entry name" value="Dihydroorotate_DH_cat"/>
</dbReference>
<keyword evidence="9" id="KW-0665">Pyrimidine biosynthesis</keyword>
<dbReference type="PROSITE" id="PS00912">
    <property type="entry name" value="DHODEHASE_2"/>
    <property type="match status" value="1"/>
</dbReference>
<reference evidence="14" key="1">
    <citation type="submission" date="2018-05" db="EMBL/GenBank/DDBJ databases">
        <authorList>
            <person name="Lanie J.A."/>
            <person name="Ng W.-L."/>
            <person name="Kazmierczak K.M."/>
            <person name="Andrzejewski T.M."/>
            <person name="Davidsen T.M."/>
            <person name="Wayne K.J."/>
            <person name="Tettelin H."/>
            <person name="Glass J.I."/>
            <person name="Rusch D."/>
            <person name="Podicherti R."/>
            <person name="Tsui H.-C.T."/>
            <person name="Winkler M.E."/>
        </authorList>
    </citation>
    <scope>NUCLEOTIDE SEQUENCE</scope>
</reference>
<dbReference type="CDD" id="cd04738">
    <property type="entry name" value="DHOD_2_like"/>
    <property type="match status" value="1"/>
</dbReference>